<dbReference type="RefSeq" id="WP_145195141.1">
    <property type="nucleotide sequence ID" value="NZ_CP036434.1"/>
</dbReference>
<feature type="domain" description="Phosphatidic acid phosphatase type 2/haloperoxidase" evidence="2">
    <location>
        <begin position="101"/>
        <end position="215"/>
    </location>
</feature>
<keyword evidence="4" id="KW-1185">Reference proteome</keyword>
<dbReference type="PANTHER" id="PTHR14969:SF13">
    <property type="entry name" value="AT30094P"/>
    <property type="match status" value="1"/>
</dbReference>
<dbReference type="Pfam" id="PF01569">
    <property type="entry name" value="PAP2"/>
    <property type="match status" value="1"/>
</dbReference>
<dbReference type="PANTHER" id="PTHR14969">
    <property type="entry name" value="SPHINGOSINE-1-PHOSPHATE PHOSPHOHYDROLASE"/>
    <property type="match status" value="1"/>
</dbReference>
<keyword evidence="1" id="KW-0472">Membrane</keyword>
<dbReference type="EMBL" id="CP036434">
    <property type="protein sequence ID" value="QDV05657.1"/>
    <property type="molecule type" value="Genomic_DNA"/>
</dbReference>
<sequence length="236" mass="25807">MTTLSSDLRWYRHPGTALVVVALGALVFYLIATGVGRGRSEGLDESILLWFRAAGDLNDPIGPIWVEEAMRDVTALGGLTVSAMAIGLLFVMELFVGRRKAALYHFVAIAVGLALTFYLKDFFQRPRPELVPHEARVLTKSFPSGHAATAALTHLTMGAFIARDCVQRRSKVLAIAAALLLSVSVGISRVYLGVHWPTDIFAGWVLGASWAWAAWIIEGHLRRRGTLEPLRSRGES</sequence>
<organism evidence="3 4">
    <name type="scientific">Saltatorellus ferox</name>
    <dbReference type="NCBI Taxonomy" id="2528018"/>
    <lineage>
        <taxon>Bacteria</taxon>
        <taxon>Pseudomonadati</taxon>
        <taxon>Planctomycetota</taxon>
        <taxon>Planctomycetia</taxon>
        <taxon>Planctomycetia incertae sedis</taxon>
        <taxon>Saltatorellus</taxon>
    </lineage>
</organism>
<dbReference type="InterPro" id="IPR036938">
    <property type="entry name" value="PAP2/HPO_sf"/>
</dbReference>
<feature type="transmembrane region" description="Helical" evidence="1">
    <location>
        <begin position="73"/>
        <end position="96"/>
    </location>
</feature>
<evidence type="ECO:0000259" key="2">
    <source>
        <dbReference type="SMART" id="SM00014"/>
    </source>
</evidence>
<dbReference type="OrthoDB" id="9789113at2"/>
<accession>A0A518ENJ3</accession>
<dbReference type="Gene3D" id="1.20.144.10">
    <property type="entry name" value="Phosphatidic acid phosphatase type 2/haloperoxidase"/>
    <property type="match status" value="2"/>
</dbReference>
<feature type="transmembrane region" description="Helical" evidence="1">
    <location>
        <begin position="200"/>
        <end position="217"/>
    </location>
</feature>
<proteinExistence type="predicted"/>
<feature type="transmembrane region" description="Helical" evidence="1">
    <location>
        <begin position="15"/>
        <end position="32"/>
    </location>
</feature>
<dbReference type="Proteomes" id="UP000320390">
    <property type="component" value="Chromosome"/>
</dbReference>
<dbReference type="AlphaFoldDB" id="A0A518ENJ3"/>
<name>A0A518ENJ3_9BACT</name>
<feature type="transmembrane region" description="Helical" evidence="1">
    <location>
        <begin position="172"/>
        <end position="194"/>
    </location>
</feature>
<evidence type="ECO:0000313" key="4">
    <source>
        <dbReference type="Proteomes" id="UP000320390"/>
    </source>
</evidence>
<dbReference type="CDD" id="cd03392">
    <property type="entry name" value="PAP2_like_2"/>
    <property type="match status" value="1"/>
</dbReference>
<dbReference type="SUPFAM" id="SSF48317">
    <property type="entry name" value="Acid phosphatase/Vanadium-dependent haloperoxidase"/>
    <property type="match status" value="1"/>
</dbReference>
<dbReference type="InterPro" id="IPR000326">
    <property type="entry name" value="PAP2/HPO"/>
</dbReference>
<dbReference type="SMART" id="SM00014">
    <property type="entry name" value="acidPPc"/>
    <property type="match status" value="1"/>
</dbReference>
<evidence type="ECO:0000256" key="1">
    <source>
        <dbReference type="SAM" id="Phobius"/>
    </source>
</evidence>
<protein>
    <submittedName>
        <fullName evidence="3">Phosphatidylglycerophosphatase B</fullName>
    </submittedName>
</protein>
<reference evidence="3 4" key="1">
    <citation type="submission" date="2019-02" db="EMBL/GenBank/DDBJ databases">
        <title>Deep-cultivation of Planctomycetes and their phenomic and genomic characterization uncovers novel biology.</title>
        <authorList>
            <person name="Wiegand S."/>
            <person name="Jogler M."/>
            <person name="Boedeker C."/>
            <person name="Pinto D."/>
            <person name="Vollmers J."/>
            <person name="Rivas-Marin E."/>
            <person name="Kohn T."/>
            <person name="Peeters S.H."/>
            <person name="Heuer A."/>
            <person name="Rast P."/>
            <person name="Oberbeckmann S."/>
            <person name="Bunk B."/>
            <person name="Jeske O."/>
            <person name="Meyerdierks A."/>
            <person name="Storesund J.E."/>
            <person name="Kallscheuer N."/>
            <person name="Luecker S."/>
            <person name="Lage O.M."/>
            <person name="Pohl T."/>
            <person name="Merkel B.J."/>
            <person name="Hornburger P."/>
            <person name="Mueller R.-W."/>
            <person name="Bruemmer F."/>
            <person name="Labrenz M."/>
            <person name="Spormann A.M."/>
            <person name="Op den Camp H."/>
            <person name="Overmann J."/>
            <person name="Amann R."/>
            <person name="Jetten M.S.M."/>
            <person name="Mascher T."/>
            <person name="Medema M.H."/>
            <person name="Devos D.P."/>
            <person name="Kaster A.-K."/>
            <person name="Ovreas L."/>
            <person name="Rohde M."/>
            <person name="Galperin M.Y."/>
            <person name="Jogler C."/>
        </authorList>
    </citation>
    <scope>NUCLEOTIDE SEQUENCE [LARGE SCALE GENOMIC DNA]</scope>
    <source>
        <strain evidence="3 4">Poly30</strain>
    </source>
</reference>
<keyword evidence="1" id="KW-0812">Transmembrane</keyword>
<feature type="transmembrane region" description="Helical" evidence="1">
    <location>
        <begin position="102"/>
        <end position="119"/>
    </location>
</feature>
<gene>
    <name evidence="3" type="ORF">Poly30_11560</name>
</gene>
<evidence type="ECO:0000313" key="3">
    <source>
        <dbReference type="EMBL" id="QDV05657.1"/>
    </source>
</evidence>
<keyword evidence="1" id="KW-1133">Transmembrane helix</keyword>